<dbReference type="EMBL" id="PFER01000035">
    <property type="protein sequence ID" value="PJE73490.1"/>
    <property type="molecule type" value="Genomic_DNA"/>
</dbReference>
<evidence type="ECO:0000313" key="2">
    <source>
        <dbReference type="Proteomes" id="UP000230959"/>
    </source>
</evidence>
<evidence type="ECO:0000313" key="1">
    <source>
        <dbReference type="EMBL" id="PJE73490.1"/>
    </source>
</evidence>
<dbReference type="AlphaFoldDB" id="A0A2M8LA58"/>
<accession>A0A2M8LA58</accession>
<reference evidence="2" key="1">
    <citation type="submission" date="2017-09" db="EMBL/GenBank/DDBJ databases">
        <title>Depth-based differentiation of microbial function through sediment-hosted aquifers and enrichment of novel symbionts in the deep terrestrial subsurface.</title>
        <authorList>
            <person name="Probst A.J."/>
            <person name="Ladd B."/>
            <person name="Jarett J.K."/>
            <person name="Geller-Mcgrath D.E."/>
            <person name="Sieber C.M.K."/>
            <person name="Emerson J.B."/>
            <person name="Anantharaman K."/>
            <person name="Thomas B.C."/>
            <person name="Malmstrom R."/>
            <person name="Stieglmeier M."/>
            <person name="Klingl A."/>
            <person name="Woyke T."/>
            <person name="Ryan C.M."/>
            <person name="Banfield J.F."/>
        </authorList>
    </citation>
    <scope>NUCLEOTIDE SEQUENCE [LARGE SCALE GENOMIC DNA]</scope>
</reference>
<organism evidence="1 2">
    <name type="scientific">Candidatus Terrybacteria bacterium CG10_big_fil_rev_8_21_14_0_10_41_10</name>
    <dbReference type="NCBI Taxonomy" id="1975026"/>
    <lineage>
        <taxon>Bacteria</taxon>
        <taxon>Candidatus Terryibacteriota</taxon>
    </lineage>
</organism>
<comment type="caution">
    <text evidence="1">The sequence shown here is derived from an EMBL/GenBank/DDBJ whole genome shotgun (WGS) entry which is preliminary data.</text>
</comment>
<gene>
    <name evidence="1" type="ORF">COV02_02390</name>
</gene>
<sequence>MNLFLKGIFMGKYITEELFLDRALISSARGRELRHPDVDFFEGFFPSVKKAKLRCFNPECPSPDYKFGLNDKMVVLKRNKKNIAFYCSFACAKHAEVIFKSVSMRFKDNKEKD</sequence>
<dbReference type="Proteomes" id="UP000230959">
    <property type="component" value="Unassembled WGS sequence"/>
</dbReference>
<name>A0A2M8LA58_9BACT</name>
<proteinExistence type="predicted"/>
<protein>
    <submittedName>
        <fullName evidence="1">Uncharacterized protein</fullName>
    </submittedName>
</protein>